<keyword evidence="1" id="KW-0732">Signal</keyword>
<dbReference type="Pfam" id="PF13229">
    <property type="entry name" value="Beta_helix"/>
    <property type="match status" value="1"/>
</dbReference>
<feature type="domain" description="Right handed beta helix" evidence="2">
    <location>
        <begin position="122"/>
        <end position="282"/>
    </location>
</feature>
<dbReference type="InterPro" id="IPR011050">
    <property type="entry name" value="Pectin_lyase_fold/virulence"/>
</dbReference>
<dbReference type="InterPro" id="IPR012334">
    <property type="entry name" value="Pectin_lyas_fold"/>
</dbReference>
<dbReference type="AlphaFoldDB" id="H5SSI3"/>
<accession>H5SSI3</accession>
<dbReference type="EMBL" id="AP011802">
    <property type="protein sequence ID" value="BAL59119.1"/>
    <property type="molecule type" value="Genomic_DNA"/>
</dbReference>
<proteinExistence type="predicted"/>
<organism evidence="3">
    <name type="scientific">Acetithermum autotrophicum</name>
    <dbReference type="NCBI Taxonomy" id="1446466"/>
    <lineage>
        <taxon>Bacteria</taxon>
        <taxon>Candidatus Bipolaricaulota</taxon>
        <taxon>Candidatus Acetithermum</taxon>
    </lineage>
</organism>
<dbReference type="Gene3D" id="2.160.20.10">
    <property type="entry name" value="Single-stranded right-handed beta-helix, Pectin lyase-like"/>
    <property type="match status" value="1"/>
</dbReference>
<dbReference type="SUPFAM" id="SSF51126">
    <property type="entry name" value="Pectin lyase-like"/>
    <property type="match status" value="1"/>
</dbReference>
<name>H5SSI3_ACEAU</name>
<dbReference type="InterPro" id="IPR039448">
    <property type="entry name" value="Beta_helix"/>
</dbReference>
<evidence type="ECO:0000259" key="2">
    <source>
        <dbReference type="Pfam" id="PF13229"/>
    </source>
</evidence>
<reference evidence="3" key="2">
    <citation type="journal article" date="2012" name="PLoS ONE">
        <title>A Deeply Branching Thermophilic Bacterium with an Ancient Acetyl-CoA Pathway Dominates a Subsurface Ecosystem.</title>
        <authorList>
            <person name="Takami H."/>
            <person name="Noguchi H."/>
            <person name="Takaki Y."/>
            <person name="Uchiyama I."/>
            <person name="Toyoda A."/>
            <person name="Nishi S."/>
            <person name="Chee G.-J."/>
            <person name="Arai W."/>
            <person name="Nunoura T."/>
            <person name="Itoh T."/>
            <person name="Hattori M."/>
            <person name="Takai K."/>
        </authorList>
    </citation>
    <scope>NUCLEOTIDE SEQUENCE</scope>
</reference>
<reference evidence="3" key="1">
    <citation type="journal article" date="2005" name="Environ. Microbiol.">
        <title>Genetic and functional properties of uncultivated thermophilic crenarchaeotes from a subsurface gold mine as revealed by analysis of genome fragments.</title>
        <authorList>
            <person name="Nunoura T."/>
            <person name="Hirayama H."/>
            <person name="Takami H."/>
            <person name="Oida H."/>
            <person name="Nishi S."/>
            <person name="Shimamura S."/>
            <person name="Suzuki Y."/>
            <person name="Inagaki F."/>
            <person name="Takai K."/>
            <person name="Nealson K.H."/>
            <person name="Horikoshi K."/>
        </authorList>
    </citation>
    <scope>NUCLEOTIDE SEQUENCE</scope>
</reference>
<evidence type="ECO:0000313" key="3">
    <source>
        <dbReference type="EMBL" id="BAL59119.1"/>
    </source>
</evidence>
<feature type="signal peptide" evidence="1">
    <location>
        <begin position="1"/>
        <end position="20"/>
    </location>
</feature>
<feature type="chain" id="PRO_5003597817" description="Right handed beta helix domain-containing protein" evidence="1">
    <location>
        <begin position="21"/>
        <end position="323"/>
    </location>
</feature>
<evidence type="ECO:0000256" key="1">
    <source>
        <dbReference type="SAM" id="SignalP"/>
    </source>
</evidence>
<sequence>MQRFYLVALAVVFASWTGEALQPQPECTVTLRPEDSIQKAIDAAAPGMVLCLEEGVWDESLLIYKDITIRGAGPDKTVVRSRAMVWTELPITVVIQGLSIAGAVVQGPIRVTFQDTHLEADGIYIIGDATVDFSRANLSVSGFGLVLFGQVKVTLVDSQVDGGGKSLTGIMVLGGAAQLNLVNSRVMNNEIGISAGVGEALLYITLERSLIARNKRAGLSAGGFAHIEIHESTIEGNGADSQTCMICLGSICAICPGIEVSDQAKVVISNSRIANNWDWGVSARLRKCGYARDEFAGAVVFEGENIITGNNRSGKFVGEVCLP</sequence>
<protein>
    <recommendedName>
        <fullName evidence="2">Right handed beta helix domain-containing protein</fullName>
    </recommendedName>
</protein>
<gene>
    <name evidence="3" type="ORF">HGMM_OP3C274</name>
</gene>